<feature type="transmembrane region" description="Helical" evidence="1">
    <location>
        <begin position="137"/>
        <end position="160"/>
    </location>
</feature>
<evidence type="ECO:0000313" key="3">
    <source>
        <dbReference type="Proteomes" id="UP001501510"/>
    </source>
</evidence>
<dbReference type="RefSeq" id="WP_343759732.1">
    <property type="nucleotide sequence ID" value="NZ_BAAACG010000006.1"/>
</dbReference>
<feature type="transmembrane region" description="Helical" evidence="1">
    <location>
        <begin position="114"/>
        <end position="131"/>
    </location>
</feature>
<evidence type="ECO:0000313" key="2">
    <source>
        <dbReference type="EMBL" id="GAA0736447.1"/>
    </source>
</evidence>
<feature type="transmembrane region" description="Helical" evidence="1">
    <location>
        <begin position="86"/>
        <end position="107"/>
    </location>
</feature>
<dbReference type="Proteomes" id="UP001501510">
    <property type="component" value="Unassembled WGS sequence"/>
</dbReference>
<keyword evidence="1" id="KW-1133">Transmembrane helix</keyword>
<dbReference type="EMBL" id="BAAACG010000006">
    <property type="protein sequence ID" value="GAA0736447.1"/>
    <property type="molecule type" value="Genomic_DNA"/>
</dbReference>
<name>A0ABP3UPB7_9CLOT</name>
<sequence length="237" mass="27297">MPYCAKCGVEVDKDIKKCPLCDFPIPDVGEVKEDKDSRFPKMENVYPNKTKKTRNTIFAILSIILVSSVFLLGYNNIHFYGKLTWARYSIAALIAVWSYSFFLFGYIPSFRKKLSGISITTIILLYYIDSFNGKVEWFYWIGLGAVLGAYFLILISYYFLKRAKKNGINITAYSFLVISIYCLILDASIHKNFDEKFSFSWSINVIIELIPLSIVLFIISGTIGSKFILELKKKLHW</sequence>
<proteinExistence type="predicted"/>
<protein>
    <recommendedName>
        <fullName evidence="4">Zinc ribbon domain-containing protein</fullName>
    </recommendedName>
</protein>
<keyword evidence="1" id="KW-0812">Transmembrane</keyword>
<reference evidence="3" key="1">
    <citation type="journal article" date="2019" name="Int. J. Syst. Evol. Microbiol.">
        <title>The Global Catalogue of Microorganisms (GCM) 10K type strain sequencing project: providing services to taxonomists for standard genome sequencing and annotation.</title>
        <authorList>
            <consortium name="The Broad Institute Genomics Platform"/>
            <consortium name="The Broad Institute Genome Sequencing Center for Infectious Disease"/>
            <person name="Wu L."/>
            <person name="Ma J."/>
        </authorList>
    </citation>
    <scope>NUCLEOTIDE SEQUENCE [LARGE SCALE GENOMIC DNA]</scope>
    <source>
        <strain evidence="3">JCM 1407</strain>
    </source>
</reference>
<feature type="transmembrane region" description="Helical" evidence="1">
    <location>
        <begin position="172"/>
        <end position="189"/>
    </location>
</feature>
<comment type="caution">
    <text evidence="2">The sequence shown here is derived from an EMBL/GenBank/DDBJ whole genome shotgun (WGS) entry which is preliminary data.</text>
</comment>
<organism evidence="2 3">
    <name type="scientific">Clostridium oceanicum</name>
    <dbReference type="NCBI Taxonomy" id="1543"/>
    <lineage>
        <taxon>Bacteria</taxon>
        <taxon>Bacillati</taxon>
        <taxon>Bacillota</taxon>
        <taxon>Clostridia</taxon>
        <taxon>Eubacteriales</taxon>
        <taxon>Clostridiaceae</taxon>
        <taxon>Clostridium</taxon>
    </lineage>
</organism>
<accession>A0ABP3UPB7</accession>
<feature type="transmembrane region" description="Helical" evidence="1">
    <location>
        <begin position="209"/>
        <end position="229"/>
    </location>
</feature>
<gene>
    <name evidence="2" type="ORF">GCM10008906_11440</name>
</gene>
<keyword evidence="1" id="KW-0472">Membrane</keyword>
<feature type="transmembrane region" description="Helical" evidence="1">
    <location>
        <begin position="56"/>
        <end position="74"/>
    </location>
</feature>
<evidence type="ECO:0008006" key="4">
    <source>
        <dbReference type="Google" id="ProtNLM"/>
    </source>
</evidence>
<keyword evidence="3" id="KW-1185">Reference proteome</keyword>
<evidence type="ECO:0000256" key="1">
    <source>
        <dbReference type="SAM" id="Phobius"/>
    </source>
</evidence>